<protein>
    <submittedName>
        <fullName evidence="4">BREX-2 system phosphatase PglZ</fullName>
    </submittedName>
</protein>
<dbReference type="Pfam" id="PF25863">
    <property type="entry name" value="PglZ_C"/>
    <property type="match status" value="1"/>
</dbReference>
<dbReference type="NCBIfam" id="NF033446">
    <property type="entry name" value="BREX_PglZ_2"/>
    <property type="match status" value="1"/>
</dbReference>
<dbReference type="EMBL" id="WUYZ01000002">
    <property type="protein sequence ID" value="NKS26555.1"/>
    <property type="molecule type" value="Genomic_DNA"/>
</dbReference>
<name>A0AAE4ZH11_RHOHA</name>
<dbReference type="Proteomes" id="UP000605618">
    <property type="component" value="Unassembled WGS sequence"/>
</dbReference>
<evidence type="ECO:0000259" key="3">
    <source>
        <dbReference type="Pfam" id="PF25863"/>
    </source>
</evidence>
<feature type="domain" description="Alkaline phosphatase-like protein PglZ C-terminal" evidence="3">
    <location>
        <begin position="792"/>
        <end position="891"/>
    </location>
</feature>
<evidence type="ECO:0000313" key="5">
    <source>
        <dbReference type="Proteomes" id="UP000605618"/>
    </source>
</evidence>
<dbReference type="InterPro" id="IPR017850">
    <property type="entry name" value="Alkaline_phosphatase_core_sf"/>
</dbReference>
<dbReference type="InterPro" id="IPR058882">
    <property type="entry name" value="PglZ_C"/>
</dbReference>
<proteinExistence type="predicted"/>
<dbReference type="Pfam" id="PF08665">
    <property type="entry name" value="PglZ"/>
    <property type="match status" value="1"/>
</dbReference>
<organism evidence="4 5">
    <name type="scientific">Rhodococcus hoagii</name>
    <name type="common">Corynebacterium equii</name>
    <dbReference type="NCBI Taxonomy" id="43767"/>
    <lineage>
        <taxon>Bacteria</taxon>
        <taxon>Bacillati</taxon>
        <taxon>Actinomycetota</taxon>
        <taxon>Actinomycetes</taxon>
        <taxon>Mycobacteriales</taxon>
        <taxon>Nocardiaceae</taxon>
        <taxon>Prescottella</taxon>
    </lineage>
</organism>
<evidence type="ECO:0000259" key="1">
    <source>
        <dbReference type="Pfam" id="PF25861"/>
    </source>
</evidence>
<dbReference type="SUPFAM" id="SSF53649">
    <property type="entry name" value="Alkaline phosphatase-like"/>
    <property type="match status" value="1"/>
</dbReference>
<accession>A0AAE4ZH11</accession>
<feature type="domain" description="Alkaline phosphatase-like protein PglZ N-terminal" evidence="2">
    <location>
        <begin position="12"/>
        <end position="99"/>
    </location>
</feature>
<feature type="domain" description="Alkaline phosphatase-like protein PglZ second" evidence="1">
    <location>
        <begin position="173"/>
        <end position="319"/>
    </location>
</feature>
<sequence length="894" mass="93085">MSTLTATRPIIAAKLAKATEKRYRNGVLGLRATPTWDGGTFQHDGVPVTVAACPSTLAVWEALESRTDGQWLVILTPVDEKDLGDGVLAHLVDGRLLSPDPWDALRSTFAATTIEPALYRVPNDRALAVGLLAAIPTTAVTPAPGGVLTRGHAMAAVARGTLAMTDDPATEIDTLAILEWSRRTGVVDDLARLRADGGADLSAAVTAWLAERAGRLGAAVAALLNSDRIADLVPLGLVAGVLVPNDSHSDGQGAELARGLFLGRYSLAGLGVDELGAWHQDTAGLVVGSLTDTERRSVLESAAAHVRELGIEQLAGRSELLPQGLTARLDALAAAADAALPADADRAPSVAAVVAVEIAWQEVMRHFLARTDPSCRAAEATVRLLRWLVVDAPTVGGLAEHTDRYVGGDGWVDAALTAARRGAEHRGLAEAASRVIDRVADRRRGHDRRFAAALADTPQPTGPVVEQLLRAVVLPLARARPTLLLVVDALSVAAATELAAAAAEAGWSEAAVLGSSSRTGALAVLPTLTGRSRCSLLTGDLREGNDATERAGFLDLIKAAGLQAAPGRPDPIFHKKDLDTVPAGADLATAVANAIADTAGRPVVATVLNYVDDTLHHTDPGGTAWTVDTITHLRPLLRAAQRAGRAVIVTSDHGHIIERRDSAKRDRANLYGQRAHGDLDRVDDGEILVRGPRVLTDSGAVVLAVDETVRYGPVNAGYHGGASPAEAVVPVLALYTGERPETLTALDPVEPQWWHTPVSSAPVASVAVSAPAVKKAVPTLFDTDEPAVGTDVASLGEMVLATAVFADQIRLAGRIVVQPKQIQTLLTALLAAPARELTSAQAAALLGLAPGRVGGALLQVKRVLDVEGYEVLLLDGGVVGLDESALREQFGVGS</sequence>
<dbReference type="InterPro" id="IPR058880">
    <property type="entry name" value="PglZ_N"/>
</dbReference>
<reference evidence="4" key="1">
    <citation type="journal article" date="2020" name="Environ. Microbiol.">
        <title>The novel and transferable erm(51) gene confers Macrolides, Lincosamides, and Streptogramins B (MLSB) resistance to clonal Rhodococcus equi in the environment.</title>
        <authorList>
            <person name="Huber L."/>
            <person name="Giguere S."/>
            <person name="Slovis N.M."/>
            <person name="Alvarez-Narvaez S."/>
            <person name="Hart K.A."/>
            <person name="Greiter M."/>
            <person name="Morris E.R.A."/>
            <person name="Cohen N.D."/>
        </authorList>
    </citation>
    <scope>NUCLEOTIDE SEQUENCE</scope>
    <source>
        <strain evidence="4">Lh_141_1</strain>
    </source>
</reference>
<dbReference type="InterPro" id="IPR047992">
    <property type="entry name" value="BREX_PglZ"/>
</dbReference>
<evidence type="ECO:0000313" key="4">
    <source>
        <dbReference type="EMBL" id="NKS26555.1"/>
    </source>
</evidence>
<dbReference type="AlphaFoldDB" id="A0AAE4ZH11"/>
<evidence type="ECO:0000259" key="2">
    <source>
        <dbReference type="Pfam" id="PF25862"/>
    </source>
</evidence>
<gene>
    <name evidence="4" type="primary">pglZ</name>
    <name evidence="4" type="ORF">GS505_12175</name>
</gene>
<dbReference type="InterPro" id="IPR058881">
    <property type="entry name" value="PglZ_2nd"/>
</dbReference>
<dbReference type="Pfam" id="PF25861">
    <property type="entry name" value="PglZ_2nd"/>
    <property type="match status" value="1"/>
</dbReference>
<dbReference type="Pfam" id="PF25862">
    <property type="entry name" value="PglZ_1st"/>
    <property type="match status" value="1"/>
</dbReference>
<comment type="caution">
    <text evidence="4">The sequence shown here is derived from an EMBL/GenBank/DDBJ whole genome shotgun (WGS) entry which is preliminary data.</text>
</comment>